<keyword evidence="2" id="KW-1133">Transmembrane helix</keyword>
<dbReference type="InterPro" id="IPR009597">
    <property type="entry name" value="DUF1206"/>
</dbReference>
<accession>A0ABW1I4E3</accession>
<dbReference type="Pfam" id="PF06724">
    <property type="entry name" value="DUF1206"/>
    <property type="match status" value="3"/>
</dbReference>
<feature type="transmembrane region" description="Helical" evidence="2">
    <location>
        <begin position="249"/>
        <end position="270"/>
    </location>
</feature>
<evidence type="ECO:0000256" key="1">
    <source>
        <dbReference type="SAM" id="MobiDB-lite"/>
    </source>
</evidence>
<evidence type="ECO:0000256" key="2">
    <source>
        <dbReference type="SAM" id="Phobius"/>
    </source>
</evidence>
<organism evidence="4 5">
    <name type="scientific">Pseudonocardia lutea</name>
    <dbReference type="NCBI Taxonomy" id="2172015"/>
    <lineage>
        <taxon>Bacteria</taxon>
        <taxon>Bacillati</taxon>
        <taxon>Actinomycetota</taxon>
        <taxon>Actinomycetes</taxon>
        <taxon>Pseudonocardiales</taxon>
        <taxon>Pseudonocardiaceae</taxon>
        <taxon>Pseudonocardia</taxon>
    </lineage>
</organism>
<evidence type="ECO:0000313" key="5">
    <source>
        <dbReference type="Proteomes" id="UP001596119"/>
    </source>
</evidence>
<dbReference type="RefSeq" id="WP_379564601.1">
    <property type="nucleotide sequence ID" value="NZ_JBHSQK010000008.1"/>
</dbReference>
<evidence type="ECO:0000313" key="4">
    <source>
        <dbReference type="EMBL" id="MFC5947589.1"/>
    </source>
</evidence>
<keyword evidence="2" id="KW-0812">Transmembrane</keyword>
<feature type="domain" description="DUF1206" evidence="3">
    <location>
        <begin position="157"/>
        <end position="221"/>
    </location>
</feature>
<reference evidence="5" key="1">
    <citation type="journal article" date="2019" name="Int. J. Syst. Evol. Microbiol.">
        <title>The Global Catalogue of Microorganisms (GCM) 10K type strain sequencing project: providing services to taxonomists for standard genome sequencing and annotation.</title>
        <authorList>
            <consortium name="The Broad Institute Genomics Platform"/>
            <consortium name="The Broad Institute Genome Sequencing Center for Infectious Disease"/>
            <person name="Wu L."/>
            <person name="Ma J."/>
        </authorList>
    </citation>
    <scope>NUCLEOTIDE SEQUENCE [LARGE SCALE GENOMIC DNA]</scope>
    <source>
        <strain evidence="5">CGMCC 4.7397</strain>
    </source>
</reference>
<evidence type="ECO:0000259" key="3">
    <source>
        <dbReference type="Pfam" id="PF06724"/>
    </source>
</evidence>
<sequence>MTDVSPAGSSRTSREHGSGGASDRASDRTSDGGLGGKVGEVAGSVGTAARSADRHAAKAARSEPVRKGVRLGIAAHGVLHLLIAWLALQIALGGGGGEADQSGAVTTLAQQPFGRVLLWVLFVGFVAVVLWRLSTALFGFGYVQDDKKKLVKRVVSAGQAVVYAALAVLAVRAAVQGGAQGGGGSKATAGVLGLPGGQIIVALIGVGVVIGGGVMIWHGAKKKFTEDQDLAGVNPHARKVDERTGQVGYIAKGIAIGVLGGLIVSAAVTFDPARANGLDSALKTLAGQPFGVVLLGLVAIGIAAYGVFCFFDAKYHRV</sequence>
<name>A0ABW1I4E3_9PSEU</name>
<keyword evidence="5" id="KW-1185">Reference proteome</keyword>
<proteinExistence type="predicted"/>
<feature type="domain" description="DUF1206" evidence="3">
    <location>
        <begin position="71"/>
        <end position="138"/>
    </location>
</feature>
<gene>
    <name evidence="4" type="ORF">ACFQH9_04800</name>
</gene>
<feature type="transmembrane region" description="Helical" evidence="2">
    <location>
        <begin position="290"/>
        <end position="311"/>
    </location>
</feature>
<dbReference type="Proteomes" id="UP001596119">
    <property type="component" value="Unassembled WGS sequence"/>
</dbReference>
<dbReference type="EMBL" id="JBHSQK010000008">
    <property type="protein sequence ID" value="MFC5947589.1"/>
    <property type="molecule type" value="Genomic_DNA"/>
</dbReference>
<keyword evidence="2" id="KW-0472">Membrane</keyword>
<feature type="transmembrane region" description="Helical" evidence="2">
    <location>
        <begin position="195"/>
        <end position="217"/>
    </location>
</feature>
<protein>
    <submittedName>
        <fullName evidence="4">DUF1206 domain-containing protein</fullName>
    </submittedName>
</protein>
<feature type="domain" description="DUF1206" evidence="3">
    <location>
        <begin position="247"/>
        <end position="315"/>
    </location>
</feature>
<feature type="region of interest" description="Disordered" evidence="1">
    <location>
        <begin position="1"/>
        <end position="41"/>
    </location>
</feature>
<feature type="transmembrane region" description="Helical" evidence="2">
    <location>
        <begin position="116"/>
        <end position="142"/>
    </location>
</feature>
<feature type="transmembrane region" description="Helical" evidence="2">
    <location>
        <begin position="154"/>
        <end position="175"/>
    </location>
</feature>
<comment type="caution">
    <text evidence="4">The sequence shown here is derived from an EMBL/GenBank/DDBJ whole genome shotgun (WGS) entry which is preliminary data.</text>
</comment>
<feature type="transmembrane region" description="Helical" evidence="2">
    <location>
        <begin position="71"/>
        <end position="92"/>
    </location>
</feature>